<name>A0A158AY70_9BURK</name>
<reference evidence="2" key="1">
    <citation type="submission" date="2016-01" db="EMBL/GenBank/DDBJ databases">
        <authorList>
            <person name="Peeters Charlotte."/>
        </authorList>
    </citation>
    <scope>NUCLEOTIDE SEQUENCE [LARGE SCALE GENOMIC DNA]</scope>
</reference>
<proteinExistence type="predicted"/>
<evidence type="ECO:0000313" key="1">
    <source>
        <dbReference type="EMBL" id="SAK62683.1"/>
    </source>
</evidence>
<dbReference type="Proteomes" id="UP000054624">
    <property type="component" value="Unassembled WGS sequence"/>
</dbReference>
<sequence>MATQAVLAGSDDAAHFGSSWLDTLLVKEGAVIVKGISATKSGGLQLAMSNGFCLEVVSDTVPDEEDWRLFELRSDAKHFVIEGGKIDPWSLS</sequence>
<dbReference type="AlphaFoldDB" id="A0A158AY70"/>
<dbReference type="STRING" id="1777137.AWB76_03293"/>
<evidence type="ECO:0000313" key="2">
    <source>
        <dbReference type="Proteomes" id="UP000054624"/>
    </source>
</evidence>
<organism evidence="1 2">
    <name type="scientific">Caballeronia temeraria</name>
    <dbReference type="NCBI Taxonomy" id="1777137"/>
    <lineage>
        <taxon>Bacteria</taxon>
        <taxon>Pseudomonadati</taxon>
        <taxon>Pseudomonadota</taxon>
        <taxon>Betaproteobacteria</taxon>
        <taxon>Burkholderiales</taxon>
        <taxon>Burkholderiaceae</taxon>
        <taxon>Caballeronia</taxon>
    </lineage>
</organism>
<accession>A0A158AY70</accession>
<gene>
    <name evidence="1" type="ORF">AWB76_03293</name>
</gene>
<dbReference type="EMBL" id="FCOI02000009">
    <property type="protein sequence ID" value="SAK62683.1"/>
    <property type="molecule type" value="Genomic_DNA"/>
</dbReference>
<protein>
    <submittedName>
        <fullName evidence="1">Uncharacterized protein</fullName>
    </submittedName>
</protein>
<keyword evidence="2" id="KW-1185">Reference proteome</keyword>